<gene>
    <name evidence="1" type="ORF">SAZU_3670</name>
</gene>
<dbReference type="AlphaFoldDB" id="A0A0K8PLN9"/>
<accession>A0A0K8PLN9</accession>
<evidence type="ECO:0000313" key="2">
    <source>
        <dbReference type="Proteomes" id="UP000053859"/>
    </source>
</evidence>
<dbReference type="EMBL" id="DF968276">
    <property type="protein sequence ID" value="GAP48805.1"/>
    <property type="molecule type" value="Genomic_DNA"/>
</dbReference>
<dbReference type="Proteomes" id="UP000053859">
    <property type="component" value="Unassembled WGS sequence"/>
</dbReference>
<organism evidence="1 2">
    <name type="scientific">Streptomyces azureus</name>
    <dbReference type="NCBI Taxonomy" id="146537"/>
    <lineage>
        <taxon>Bacteria</taxon>
        <taxon>Bacillati</taxon>
        <taxon>Actinomycetota</taxon>
        <taxon>Actinomycetes</taxon>
        <taxon>Kitasatosporales</taxon>
        <taxon>Streptomycetaceae</taxon>
        <taxon>Streptomyces</taxon>
    </lineage>
</organism>
<keyword evidence="2" id="KW-1185">Reference proteome</keyword>
<reference evidence="1" key="1">
    <citation type="journal article" date="2015" name="Genome Announc.">
        <title>Draft Genome Sequence of Thiostrepton-Producing Streptomyces azureus ATCC 14921.</title>
        <authorList>
            <person name="Sakihara K."/>
            <person name="Maeda J."/>
            <person name="Tashiro K."/>
            <person name="Fujino Y."/>
            <person name="Kuhara S."/>
            <person name="Ohshima T."/>
            <person name="Ogata S."/>
            <person name="Doi K."/>
        </authorList>
    </citation>
    <scope>NUCLEOTIDE SEQUENCE [LARGE SCALE GENOMIC DNA]</scope>
    <source>
        <strain evidence="1">ATCC14921</strain>
    </source>
</reference>
<evidence type="ECO:0000313" key="1">
    <source>
        <dbReference type="EMBL" id="GAP48805.1"/>
    </source>
</evidence>
<sequence>MQEAVDALVPGVAPFTASEELAPGERWEACYSGCGKLRNHPRWLVRQPHGNASTELVGSFVGSHQSDMDWAMDFGRRFITPGRDSGS</sequence>
<dbReference type="PATRIC" id="fig|146537.3.peg.3863"/>
<protein>
    <submittedName>
        <fullName evidence="1">Uncharacterized protein</fullName>
    </submittedName>
</protein>
<name>A0A0K8PLN9_STRAJ</name>
<proteinExistence type="predicted"/>